<sequence>MAPMSCSTNPGIILLVIASLLAVTQGSTVTFGGPQHWRYGFNYTDWAIKNSPFYIQDTLGLALICSSMNTVQCLLAAESVQIYDLRLQSSGLLANPTQGKGEGFAVVINQERPCYVASGEGDDSENGMMKFFIAPVPRLTGR</sequence>
<reference evidence="2 3" key="1">
    <citation type="journal article" date="2021" name="Commun. Biol.">
        <title>The genome of Shorea leprosula (Dipterocarpaceae) highlights the ecological relevance of drought in aseasonal tropical rainforests.</title>
        <authorList>
            <person name="Ng K.K.S."/>
            <person name="Kobayashi M.J."/>
            <person name="Fawcett J.A."/>
            <person name="Hatakeyama M."/>
            <person name="Paape T."/>
            <person name="Ng C.H."/>
            <person name="Ang C.C."/>
            <person name="Tnah L.H."/>
            <person name="Lee C.T."/>
            <person name="Nishiyama T."/>
            <person name="Sese J."/>
            <person name="O'Brien M.J."/>
            <person name="Copetti D."/>
            <person name="Mohd Noor M.I."/>
            <person name="Ong R.C."/>
            <person name="Putra M."/>
            <person name="Sireger I.Z."/>
            <person name="Indrioko S."/>
            <person name="Kosugi Y."/>
            <person name="Izuno A."/>
            <person name="Isagi Y."/>
            <person name="Lee S.L."/>
            <person name="Shimizu K.K."/>
        </authorList>
    </citation>
    <scope>NUCLEOTIDE SEQUENCE [LARGE SCALE GENOMIC DNA]</scope>
    <source>
        <strain evidence="2">214</strain>
    </source>
</reference>
<accession>A0AAV5J1A7</accession>
<evidence type="ECO:0000313" key="2">
    <source>
        <dbReference type="EMBL" id="GKV04696.1"/>
    </source>
</evidence>
<comment type="caution">
    <text evidence="2">The sequence shown here is derived from an EMBL/GenBank/DDBJ whole genome shotgun (WGS) entry which is preliminary data.</text>
</comment>
<dbReference type="Proteomes" id="UP001054252">
    <property type="component" value="Unassembled WGS sequence"/>
</dbReference>
<dbReference type="EMBL" id="BPVZ01000022">
    <property type="protein sequence ID" value="GKV04696.1"/>
    <property type="molecule type" value="Genomic_DNA"/>
</dbReference>
<name>A0AAV5J1A7_9ROSI</name>
<dbReference type="Gene3D" id="2.60.40.420">
    <property type="entry name" value="Cupredoxins - blue copper proteins"/>
    <property type="match status" value="1"/>
</dbReference>
<dbReference type="AlphaFoldDB" id="A0AAV5J1A7"/>
<feature type="chain" id="PRO_5043797848" description="Phytocyanin domain-containing protein" evidence="1">
    <location>
        <begin position="27"/>
        <end position="142"/>
    </location>
</feature>
<feature type="signal peptide" evidence="1">
    <location>
        <begin position="1"/>
        <end position="26"/>
    </location>
</feature>
<keyword evidence="1" id="KW-0732">Signal</keyword>
<protein>
    <recommendedName>
        <fullName evidence="4">Phytocyanin domain-containing protein</fullName>
    </recommendedName>
</protein>
<evidence type="ECO:0008006" key="4">
    <source>
        <dbReference type="Google" id="ProtNLM"/>
    </source>
</evidence>
<proteinExistence type="predicted"/>
<evidence type="ECO:0000256" key="1">
    <source>
        <dbReference type="SAM" id="SignalP"/>
    </source>
</evidence>
<gene>
    <name evidence="2" type="ORF">SLEP1_g16816</name>
</gene>
<organism evidence="2 3">
    <name type="scientific">Rubroshorea leprosula</name>
    <dbReference type="NCBI Taxonomy" id="152421"/>
    <lineage>
        <taxon>Eukaryota</taxon>
        <taxon>Viridiplantae</taxon>
        <taxon>Streptophyta</taxon>
        <taxon>Embryophyta</taxon>
        <taxon>Tracheophyta</taxon>
        <taxon>Spermatophyta</taxon>
        <taxon>Magnoliopsida</taxon>
        <taxon>eudicotyledons</taxon>
        <taxon>Gunneridae</taxon>
        <taxon>Pentapetalae</taxon>
        <taxon>rosids</taxon>
        <taxon>malvids</taxon>
        <taxon>Malvales</taxon>
        <taxon>Dipterocarpaceae</taxon>
        <taxon>Rubroshorea</taxon>
    </lineage>
</organism>
<dbReference type="PANTHER" id="PTHR34052:SF2">
    <property type="entry name" value="PLASTOCYANIN-LIKE DOMAIN PROTEIN"/>
    <property type="match status" value="1"/>
</dbReference>
<keyword evidence="3" id="KW-1185">Reference proteome</keyword>
<dbReference type="InterPro" id="IPR008972">
    <property type="entry name" value="Cupredoxin"/>
</dbReference>
<dbReference type="PANTHER" id="PTHR34052">
    <property type="entry name" value="GLYCINE-RICH PROTEIN-LIKE"/>
    <property type="match status" value="1"/>
</dbReference>
<evidence type="ECO:0000313" key="3">
    <source>
        <dbReference type="Proteomes" id="UP001054252"/>
    </source>
</evidence>